<evidence type="ECO:0000313" key="3">
    <source>
        <dbReference type="Proteomes" id="UP001365405"/>
    </source>
</evidence>
<dbReference type="Gene3D" id="1.10.3210.10">
    <property type="entry name" value="Hypothetical protein af1432"/>
    <property type="match status" value="1"/>
</dbReference>
<dbReference type="RefSeq" id="WP_341408628.1">
    <property type="nucleotide sequence ID" value="NZ_JBBUTH010000001.1"/>
</dbReference>
<sequence length="275" mass="29162">MSPVLSFFRPPVVLPAMPEVARRLLATFGRDNVTIDELVTIVGTDAALSARLLRLANSPRYAPSRPVTRLHEAAQIIGLGALRGLALGASLADCFPHPPGFDRLRFWRQNLATAGHARWLAQAASVDADTAETAGLMLRSGQLLMLMHEPGLLSLVEALTGPPDSVFELERLHFGCTHAEVSAELAVRWRFPTALVDALHSASNPLGTRPFLPMGAVLRLASVLADAGDAGLDPVASVDLAQPELGRALGLDLGGMADLCPHHAMLTLAVDAFVS</sequence>
<feature type="domain" description="HDOD" evidence="1">
    <location>
        <begin position="14"/>
        <end position="205"/>
    </location>
</feature>
<accession>A0ABU9CAS2</accession>
<organism evidence="2 3">
    <name type="scientific">Pseudaquabacterium inlustre</name>
    <dbReference type="NCBI Taxonomy" id="2984192"/>
    <lineage>
        <taxon>Bacteria</taxon>
        <taxon>Pseudomonadati</taxon>
        <taxon>Pseudomonadota</taxon>
        <taxon>Betaproteobacteria</taxon>
        <taxon>Burkholderiales</taxon>
        <taxon>Sphaerotilaceae</taxon>
        <taxon>Pseudaquabacterium</taxon>
    </lineage>
</organism>
<dbReference type="InterPro" id="IPR013976">
    <property type="entry name" value="HDOD"/>
</dbReference>
<name>A0ABU9CAS2_9BURK</name>
<dbReference type="PANTHER" id="PTHR33525">
    <property type="match status" value="1"/>
</dbReference>
<dbReference type="EMBL" id="JBBUTH010000001">
    <property type="protein sequence ID" value="MEK8048953.1"/>
    <property type="molecule type" value="Genomic_DNA"/>
</dbReference>
<proteinExistence type="predicted"/>
<dbReference type="InterPro" id="IPR052340">
    <property type="entry name" value="RNase_Y/CdgJ"/>
</dbReference>
<dbReference type="SUPFAM" id="SSF109604">
    <property type="entry name" value="HD-domain/PDEase-like"/>
    <property type="match status" value="1"/>
</dbReference>
<protein>
    <submittedName>
        <fullName evidence="2">HDOD domain-containing protein</fullName>
    </submittedName>
</protein>
<comment type="caution">
    <text evidence="2">The sequence shown here is derived from an EMBL/GenBank/DDBJ whole genome shotgun (WGS) entry which is preliminary data.</text>
</comment>
<dbReference type="Proteomes" id="UP001365405">
    <property type="component" value="Unassembled WGS sequence"/>
</dbReference>
<gene>
    <name evidence="2" type="ORF">AACH10_01730</name>
</gene>
<keyword evidence="3" id="KW-1185">Reference proteome</keyword>
<reference evidence="2 3" key="1">
    <citation type="submission" date="2024-04" db="EMBL/GenBank/DDBJ databases">
        <title>Novel species of the genus Ideonella isolated from streams.</title>
        <authorList>
            <person name="Lu H."/>
        </authorList>
    </citation>
    <scope>NUCLEOTIDE SEQUENCE [LARGE SCALE GENOMIC DNA]</scope>
    <source>
        <strain evidence="2 3">DXS22W</strain>
    </source>
</reference>
<evidence type="ECO:0000259" key="1">
    <source>
        <dbReference type="PROSITE" id="PS51833"/>
    </source>
</evidence>
<dbReference type="PROSITE" id="PS51833">
    <property type="entry name" value="HDOD"/>
    <property type="match status" value="1"/>
</dbReference>
<dbReference type="Pfam" id="PF08668">
    <property type="entry name" value="HDOD"/>
    <property type="match status" value="1"/>
</dbReference>
<evidence type="ECO:0000313" key="2">
    <source>
        <dbReference type="EMBL" id="MEK8048953.1"/>
    </source>
</evidence>
<dbReference type="PANTHER" id="PTHR33525:SF3">
    <property type="entry name" value="RIBONUCLEASE Y"/>
    <property type="match status" value="1"/>
</dbReference>